<evidence type="ECO:0000256" key="1">
    <source>
        <dbReference type="SAM" id="MobiDB-lite"/>
    </source>
</evidence>
<feature type="signal peptide" evidence="2">
    <location>
        <begin position="1"/>
        <end position="21"/>
    </location>
</feature>
<evidence type="ECO:0000313" key="4">
    <source>
        <dbReference type="WBParaSite" id="PTRK_0000716100.1"/>
    </source>
</evidence>
<name>A0A0N4ZGZ7_PARTI</name>
<sequence length="284" mass="32354">MIFIQKFIVLILLLLINYGYTQISQRERTNKNIINNINLQNLNQHNVQITHADSSFRLSNRKSPIKITSAQASNIPGLSVLRGQILPPGTIIQKRGESIRVVLPKLENPNNRLPNQPRTVVGPPLRGNNVMLPRTRQILPPNVNRGNFRPNVRQPPSKTIPQLQQPSQVQKSFNFNNNTKVQQPFINQRLINNGQFNPISMPRETTIPNKIQKFVTLPNTEHHFIHTNQIQPPAPIPPKIETSSFGNPPAEIPPNDFVVNELNRSDNFLETARHLSLSRRLRTI</sequence>
<feature type="region of interest" description="Disordered" evidence="1">
    <location>
        <begin position="110"/>
        <end position="130"/>
    </location>
</feature>
<keyword evidence="3" id="KW-1185">Reference proteome</keyword>
<protein>
    <submittedName>
        <fullName evidence="4">Uncharacterized protein</fullName>
    </submittedName>
</protein>
<accession>A0A0N4ZGZ7</accession>
<organism evidence="3 4">
    <name type="scientific">Parastrongyloides trichosuri</name>
    <name type="common">Possum-specific nematode worm</name>
    <dbReference type="NCBI Taxonomy" id="131310"/>
    <lineage>
        <taxon>Eukaryota</taxon>
        <taxon>Metazoa</taxon>
        <taxon>Ecdysozoa</taxon>
        <taxon>Nematoda</taxon>
        <taxon>Chromadorea</taxon>
        <taxon>Rhabditida</taxon>
        <taxon>Tylenchina</taxon>
        <taxon>Panagrolaimomorpha</taxon>
        <taxon>Strongyloidoidea</taxon>
        <taxon>Strongyloididae</taxon>
        <taxon>Parastrongyloides</taxon>
    </lineage>
</organism>
<evidence type="ECO:0000313" key="3">
    <source>
        <dbReference type="Proteomes" id="UP000038045"/>
    </source>
</evidence>
<reference evidence="4" key="1">
    <citation type="submission" date="2017-02" db="UniProtKB">
        <authorList>
            <consortium name="WormBaseParasite"/>
        </authorList>
    </citation>
    <scope>IDENTIFICATION</scope>
</reference>
<keyword evidence="2" id="KW-0732">Signal</keyword>
<proteinExistence type="predicted"/>
<feature type="chain" id="PRO_5005891678" evidence="2">
    <location>
        <begin position="22"/>
        <end position="284"/>
    </location>
</feature>
<dbReference type="Proteomes" id="UP000038045">
    <property type="component" value="Unplaced"/>
</dbReference>
<evidence type="ECO:0000256" key="2">
    <source>
        <dbReference type="SAM" id="SignalP"/>
    </source>
</evidence>
<dbReference type="WBParaSite" id="PTRK_0000716100.1">
    <property type="protein sequence ID" value="PTRK_0000716100.1"/>
    <property type="gene ID" value="PTRK_0000716100"/>
</dbReference>
<dbReference type="AlphaFoldDB" id="A0A0N4ZGZ7"/>